<dbReference type="Pfam" id="PF12013">
    <property type="entry name" value="OrsD"/>
    <property type="match status" value="1"/>
</dbReference>
<organism evidence="1 2">
    <name type="scientific">Colletotrichum godetiae</name>
    <dbReference type="NCBI Taxonomy" id="1209918"/>
    <lineage>
        <taxon>Eukaryota</taxon>
        <taxon>Fungi</taxon>
        <taxon>Dikarya</taxon>
        <taxon>Ascomycota</taxon>
        <taxon>Pezizomycotina</taxon>
        <taxon>Sordariomycetes</taxon>
        <taxon>Hypocreomycetidae</taxon>
        <taxon>Glomerellales</taxon>
        <taxon>Glomerellaceae</taxon>
        <taxon>Colletotrichum</taxon>
        <taxon>Colletotrichum acutatum species complex</taxon>
    </lineage>
</organism>
<evidence type="ECO:0000313" key="2">
    <source>
        <dbReference type="Proteomes" id="UP001224890"/>
    </source>
</evidence>
<gene>
    <name evidence="1" type="ORF">BDP55DRAFT_331669</name>
</gene>
<name>A0AAJ0EPK2_9PEZI</name>
<dbReference type="AlphaFoldDB" id="A0AAJ0EPK2"/>
<sequence length="238" mass="27351">MEGDILTSVQLSIIDDAQLLVCSRDDCRIALSPTPSGVPEHLRSRHQTPVERRKQVTYTLRRSDLRLKEPTSVEPRPDGVLIDSRLRCNDGFLCDLCPFRTMSKPMIARHLNREHFRATTGRWARSHATTASSYMPVYLQAWVRNPPRSQYWTVSRADAATTAVRPVGRDEELRHLYDVLAREEACRQRISRTQGRVPYSTAQEASSNNTATAYTELRPLLERTGWERVYTNVDRQLL</sequence>
<protein>
    <submittedName>
        <fullName evidence="1">Uncharacterized protein</fullName>
    </submittedName>
</protein>
<comment type="caution">
    <text evidence="1">The sequence shown here is derived from an EMBL/GenBank/DDBJ whole genome shotgun (WGS) entry which is preliminary data.</text>
</comment>
<dbReference type="GeneID" id="85451379"/>
<proteinExistence type="predicted"/>
<dbReference type="InterPro" id="IPR022698">
    <property type="entry name" value="OrsD"/>
</dbReference>
<dbReference type="Proteomes" id="UP001224890">
    <property type="component" value="Unassembled WGS sequence"/>
</dbReference>
<dbReference type="EMBL" id="JAHMHR010000056">
    <property type="protein sequence ID" value="KAK1659806.1"/>
    <property type="molecule type" value="Genomic_DNA"/>
</dbReference>
<accession>A0AAJ0EPK2</accession>
<dbReference type="RefSeq" id="XP_060424570.1">
    <property type="nucleotide sequence ID" value="XM_060566853.1"/>
</dbReference>
<reference evidence="1" key="1">
    <citation type="submission" date="2021-06" db="EMBL/GenBank/DDBJ databases">
        <title>Comparative genomics, transcriptomics and evolutionary studies reveal genomic signatures of adaptation to plant cell wall in hemibiotrophic fungi.</title>
        <authorList>
            <consortium name="DOE Joint Genome Institute"/>
            <person name="Baroncelli R."/>
            <person name="Diaz J.F."/>
            <person name="Benocci T."/>
            <person name="Peng M."/>
            <person name="Battaglia E."/>
            <person name="Haridas S."/>
            <person name="Andreopoulos W."/>
            <person name="Labutti K."/>
            <person name="Pangilinan J."/>
            <person name="Floch G.L."/>
            <person name="Makela M.R."/>
            <person name="Henrissat B."/>
            <person name="Grigoriev I.V."/>
            <person name="Crouch J.A."/>
            <person name="De Vries R.P."/>
            <person name="Sukno S.A."/>
            <person name="Thon M.R."/>
        </authorList>
    </citation>
    <scope>NUCLEOTIDE SEQUENCE</scope>
    <source>
        <strain evidence="1">CBS 193.32</strain>
    </source>
</reference>
<evidence type="ECO:0000313" key="1">
    <source>
        <dbReference type="EMBL" id="KAK1659806.1"/>
    </source>
</evidence>
<keyword evidence="2" id="KW-1185">Reference proteome</keyword>